<evidence type="ECO:0008006" key="5">
    <source>
        <dbReference type="Google" id="ProtNLM"/>
    </source>
</evidence>
<dbReference type="FunFam" id="1.25.40.10:FF:000427">
    <property type="entry name" value="Pentatricopeptide repeat-containing protein chloroplastic"/>
    <property type="match status" value="1"/>
</dbReference>
<organism evidence="3 4">
    <name type="scientific">Salix udensis</name>
    <dbReference type="NCBI Taxonomy" id="889485"/>
    <lineage>
        <taxon>Eukaryota</taxon>
        <taxon>Viridiplantae</taxon>
        <taxon>Streptophyta</taxon>
        <taxon>Embryophyta</taxon>
        <taxon>Tracheophyta</taxon>
        <taxon>Spermatophyta</taxon>
        <taxon>Magnoliopsida</taxon>
        <taxon>eudicotyledons</taxon>
        <taxon>Gunneridae</taxon>
        <taxon>Pentapetalae</taxon>
        <taxon>rosids</taxon>
        <taxon>fabids</taxon>
        <taxon>Malpighiales</taxon>
        <taxon>Salicaceae</taxon>
        <taxon>Saliceae</taxon>
        <taxon>Salix</taxon>
    </lineage>
</organism>
<dbReference type="PROSITE" id="PS51375">
    <property type="entry name" value="PPR"/>
    <property type="match status" value="1"/>
</dbReference>
<dbReference type="PANTHER" id="PTHR47926:SF359">
    <property type="entry name" value="PENTACOTRIPEPTIDE-REPEAT REGION OF PRORP DOMAIN-CONTAINING PROTEIN"/>
    <property type="match status" value="1"/>
</dbReference>
<evidence type="ECO:0000313" key="4">
    <source>
        <dbReference type="Proteomes" id="UP001162972"/>
    </source>
</evidence>
<evidence type="ECO:0000313" key="3">
    <source>
        <dbReference type="EMBL" id="KAJ6407691.1"/>
    </source>
</evidence>
<dbReference type="PANTHER" id="PTHR47926">
    <property type="entry name" value="PENTATRICOPEPTIDE REPEAT-CONTAINING PROTEIN"/>
    <property type="match status" value="1"/>
</dbReference>
<protein>
    <recommendedName>
        <fullName evidence="5">Pentatricopeptide repeat-containing protein</fullName>
    </recommendedName>
</protein>
<proteinExistence type="predicted"/>
<sequence>MSSLILNKSADIKTRLFQGFDSLKHLKHVHAALLRLGLDEDTYLLNKESIETYHSMRKEGLSPDSFTFPFLLKACARLFDSKLGMKLHGLVVKAGCESDAFVNTSLVSLYGKCGFVDYAFKVFDDIPEKNVASWTAIISGYIGIGKCREAIDMFRRLLGMGLRPDSFSLVRVLAACTRIGDLRSGEWIDDYITEIGMRL</sequence>
<dbReference type="InterPro" id="IPR011990">
    <property type="entry name" value="TPR-like_helical_dom_sf"/>
</dbReference>
<evidence type="ECO:0000256" key="2">
    <source>
        <dbReference type="PROSITE-ProRule" id="PRU00708"/>
    </source>
</evidence>
<dbReference type="Pfam" id="PF01535">
    <property type="entry name" value="PPR"/>
    <property type="match status" value="2"/>
</dbReference>
<dbReference type="EMBL" id="JAPFFJ010000016">
    <property type="protein sequence ID" value="KAJ6407691.1"/>
    <property type="molecule type" value="Genomic_DNA"/>
</dbReference>
<dbReference type="GO" id="GO:0009451">
    <property type="term" value="P:RNA modification"/>
    <property type="evidence" value="ECO:0007669"/>
    <property type="project" value="InterPro"/>
</dbReference>
<gene>
    <name evidence="3" type="ORF">OIU84_011061</name>
</gene>
<reference evidence="3 4" key="1">
    <citation type="journal article" date="2023" name="Int. J. Mol. Sci.">
        <title>De Novo Assembly and Annotation of 11 Diverse Shrub Willow (Salix) Genomes Reveals Novel Gene Organization in Sex-Linked Regions.</title>
        <authorList>
            <person name="Hyden B."/>
            <person name="Feng K."/>
            <person name="Yates T.B."/>
            <person name="Jawdy S."/>
            <person name="Cereghino C."/>
            <person name="Smart L.B."/>
            <person name="Muchero W."/>
        </authorList>
    </citation>
    <scope>NUCLEOTIDE SEQUENCE [LARGE SCALE GENOMIC DNA]</scope>
    <source>
        <tissue evidence="3">Shoot tip</tissue>
    </source>
</reference>
<dbReference type="AlphaFoldDB" id="A0AAD6JM38"/>
<dbReference type="NCBIfam" id="TIGR00756">
    <property type="entry name" value="PPR"/>
    <property type="match status" value="1"/>
</dbReference>
<feature type="repeat" description="PPR" evidence="2">
    <location>
        <begin position="130"/>
        <end position="164"/>
    </location>
</feature>
<comment type="caution">
    <text evidence="3">The sequence shown here is derived from an EMBL/GenBank/DDBJ whole genome shotgun (WGS) entry which is preliminary data.</text>
</comment>
<dbReference type="GO" id="GO:0003723">
    <property type="term" value="F:RNA binding"/>
    <property type="evidence" value="ECO:0007669"/>
    <property type="project" value="InterPro"/>
</dbReference>
<keyword evidence="1" id="KW-0677">Repeat</keyword>
<dbReference type="InterPro" id="IPR002885">
    <property type="entry name" value="PPR_rpt"/>
</dbReference>
<dbReference type="Proteomes" id="UP001162972">
    <property type="component" value="Chromosome 6"/>
</dbReference>
<accession>A0AAD6JM38</accession>
<evidence type="ECO:0000256" key="1">
    <source>
        <dbReference type="ARBA" id="ARBA00022737"/>
    </source>
</evidence>
<dbReference type="InterPro" id="IPR046960">
    <property type="entry name" value="PPR_At4g14850-like_plant"/>
</dbReference>
<keyword evidence="4" id="KW-1185">Reference proteome</keyword>
<dbReference type="Gene3D" id="1.25.40.10">
    <property type="entry name" value="Tetratricopeptide repeat domain"/>
    <property type="match status" value="1"/>
</dbReference>
<name>A0AAD6JM38_9ROSI</name>